<organism evidence="1 2">
    <name type="scientific">Diaporthe ampelina</name>
    <dbReference type="NCBI Taxonomy" id="1214573"/>
    <lineage>
        <taxon>Eukaryota</taxon>
        <taxon>Fungi</taxon>
        <taxon>Dikarya</taxon>
        <taxon>Ascomycota</taxon>
        <taxon>Pezizomycotina</taxon>
        <taxon>Sordariomycetes</taxon>
        <taxon>Sordariomycetidae</taxon>
        <taxon>Diaporthales</taxon>
        <taxon>Diaporthaceae</taxon>
        <taxon>Diaporthe</taxon>
    </lineage>
</organism>
<proteinExistence type="predicted"/>
<protein>
    <submittedName>
        <fullName evidence="1">Uncharacterized protein</fullName>
    </submittedName>
</protein>
<keyword evidence="2" id="KW-1185">Reference proteome</keyword>
<comment type="caution">
    <text evidence="1">The sequence shown here is derived from an EMBL/GenBank/DDBJ whole genome shotgun (WGS) entry which is preliminary data.</text>
</comment>
<accession>A0A0G2F3X8</accession>
<dbReference type="EMBL" id="LCUC01000768">
    <property type="protein sequence ID" value="KKY29462.1"/>
    <property type="molecule type" value="Genomic_DNA"/>
</dbReference>
<dbReference type="Proteomes" id="UP000034680">
    <property type="component" value="Unassembled WGS sequence"/>
</dbReference>
<gene>
    <name evidence="1" type="ORF">UCDDA912_g10620</name>
</gene>
<reference evidence="1 2" key="1">
    <citation type="submission" date="2015-05" db="EMBL/GenBank/DDBJ databases">
        <title>Distinctive expansion of gene families associated with plant cell wall degradation and secondary metabolism in the genomes of grapevine trunk pathogens.</title>
        <authorList>
            <person name="Lawrence D.P."/>
            <person name="Travadon R."/>
            <person name="Rolshausen P.E."/>
            <person name="Baumgartner K."/>
        </authorList>
    </citation>
    <scope>NUCLEOTIDE SEQUENCE [LARGE SCALE GENOMIC DNA]</scope>
    <source>
        <strain evidence="1">DA912</strain>
    </source>
</reference>
<reference evidence="1 2" key="2">
    <citation type="submission" date="2015-05" db="EMBL/GenBank/DDBJ databases">
        <authorList>
            <person name="Morales-Cruz A."/>
            <person name="Amrine K.C."/>
            <person name="Cantu D."/>
        </authorList>
    </citation>
    <scope>NUCLEOTIDE SEQUENCE [LARGE SCALE GENOMIC DNA]</scope>
    <source>
        <strain evidence="1">DA912</strain>
    </source>
</reference>
<dbReference type="OrthoDB" id="89086at2759"/>
<name>A0A0G2F3X8_9PEZI</name>
<evidence type="ECO:0000313" key="2">
    <source>
        <dbReference type="Proteomes" id="UP000034680"/>
    </source>
</evidence>
<sequence length="139" mass="14752">MKTVCNENVDGVAKGMVKALKDLAKNGDSGVFQQTKVADSRWNPCKSGRGTCIGGWDHFERDITKVSQTLQINVKDQNGNCKGHLDCTLDCTHAKSCEPCNKAKFSVAVASAFVGAVFGPIFGPIPSLNEQGTCLANGC</sequence>
<evidence type="ECO:0000313" key="1">
    <source>
        <dbReference type="EMBL" id="KKY29462.1"/>
    </source>
</evidence>
<dbReference type="AlphaFoldDB" id="A0A0G2F3X8"/>